<dbReference type="Gene3D" id="3.40.50.450">
    <property type="match status" value="1"/>
</dbReference>
<proteinExistence type="inferred from homology"/>
<dbReference type="NCBIfam" id="TIGR00730">
    <property type="entry name" value="Rossman fold protein, TIGR00730 family"/>
    <property type="match status" value="1"/>
</dbReference>
<evidence type="ECO:0000256" key="3">
    <source>
        <dbReference type="RuleBase" id="RU363015"/>
    </source>
</evidence>
<dbReference type="EMBL" id="VFSU01000034">
    <property type="protein sequence ID" value="TPE58734.1"/>
    <property type="molecule type" value="Genomic_DNA"/>
</dbReference>
<comment type="catalytic activity">
    <reaction evidence="1">
        <text>AMP + H2O = D-ribose 5-phosphate + adenine</text>
        <dbReference type="Rhea" id="RHEA:20129"/>
        <dbReference type="ChEBI" id="CHEBI:15377"/>
        <dbReference type="ChEBI" id="CHEBI:16708"/>
        <dbReference type="ChEBI" id="CHEBI:78346"/>
        <dbReference type="ChEBI" id="CHEBI:456215"/>
        <dbReference type="EC" id="3.2.2.4"/>
    </reaction>
</comment>
<accession>A0A501XEK8</accession>
<keyword evidence="5" id="KW-1185">Reference proteome</keyword>
<dbReference type="GO" id="GO:0005829">
    <property type="term" value="C:cytosol"/>
    <property type="evidence" value="ECO:0007669"/>
    <property type="project" value="TreeGrafter"/>
</dbReference>
<dbReference type="PANTHER" id="PTHR31223:SF70">
    <property type="entry name" value="LOG FAMILY PROTEIN YJL055W"/>
    <property type="match status" value="1"/>
</dbReference>
<dbReference type="InterPro" id="IPR005269">
    <property type="entry name" value="LOG"/>
</dbReference>
<dbReference type="GO" id="GO:0009691">
    <property type="term" value="P:cytokinin biosynthetic process"/>
    <property type="evidence" value="ECO:0007669"/>
    <property type="project" value="UniProtKB-UniRule"/>
</dbReference>
<organism evidence="4 5">
    <name type="scientific">Sandaracinobacter neustonicus</name>
    <dbReference type="NCBI Taxonomy" id="1715348"/>
    <lineage>
        <taxon>Bacteria</taxon>
        <taxon>Pseudomonadati</taxon>
        <taxon>Pseudomonadota</taxon>
        <taxon>Alphaproteobacteria</taxon>
        <taxon>Sphingomonadales</taxon>
        <taxon>Sphingosinicellaceae</taxon>
        <taxon>Sandaracinobacter</taxon>
    </lineage>
</organism>
<dbReference type="PANTHER" id="PTHR31223">
    <property type="entry name" value="LOG FAMILY PROTEIN YJL055W"/>
    <property type="match status" value="1"/>
</dbReference>
<keyword evidence="3" id="KW-0378">Hydrolase</keyword>
<dbReference type="EC" id="3.2.2.n1" evidence="3"/>
<dbReference type="RefSeq" id="WP_140929586.1">
    <property type="nucleotide sequence ID" value="NZ_VFSU01000034.1"/>
</dbReference>
<evidence type="ECO:0000313" key="5">
    <source>
        <dbReference type="Proteomes" id="UP000319897"/>
    </source>
</evidence>
<evidence type="ECO:0000256" key="2">
    <source>
        <dbReference type="ARBA" id="ARBA00006763"/>
    </source>
</evidence>
<dbReference type="InterPro" id="IPR031100">
    <property type="entry name" value="LOG_fam"/>
</dbReference>
<evidence type="ECO:0000313" key="4">
    <source>
        <dbReference type="EMBL" id="TPE58734.1"/>
    </source>
</evidence>
<dbReference type="AlphaFoldDB" id="A0A501XEK8"/>
<comment type="caution">
    <text evidence="4">The sequence shown here is derived from an EMBL/GenBank/DDBJ whole genome shotgun (WGS) entry which is preliminary data.</text>
</comment>
<dbReference type="Pfam" id="PF03641">
    <property type="entry name" value="Lysine_decarbox"/>
    <property type="match status" value="1"/>
</dbReference>
<gene>
    <name evidence="4" type="ORF">FJQ54_16955</name>
</gene>
<comment type="similarity">
    <text evidence="2 3">Belongs to the LOG family.</text>
</comment>
<name>A0A501XEK8_9SPHN</name>
<dbReference type="Proteomes" id="UP000319897">
    <property type="component" value="Unassembled WGS sequence"/>
</dbReference>
<evidence type="ECO:0000256" key="1">
    <source>
        <dbReference type="ARBA" id="ARBA00000274"/>
    </source>
</evidence>
<keyword evidence="3" id="KW-0203">Cytokinin biosynthesis</keyword>
<reference evidence="4 5" key="1">
    <citation type="submission" date="2019-06" db="EMBL/GenBank/DDBJ databases">
        <authorList>
            <person name="Lee I."/>
            <person name="Jang G.I."/>
            <person name="Hwang C.Y."/>
        </authorList>
    </citation>
    <scope>NUCLEOTIDE SEQUENCE [LARGE SCALE GENOMIC DNA]</scope>
    <source>
        <strain evidence="4 5">PAMC 28131</strain>
    </source>
</reference>
<sequence length="196" mass="20752">MRTHPLDSLPAAIPAGPVRSVLVFCGSRSGSDPRHAQLAAAVGRTLAERGVGLVYGGGALGLMGECGRAALAAGGRVEGIIPRFLKDWEVAEPLCNEMIVVDSLHSRKHLMFEHADAVLALPGGLGTLDELVEVLSWRNLRLHAKPVWLMGDGDFWQPFLALLDHVVQSGFASADITTYVECLPDADALAAALSLP</sequence>
<dbReference type="GO" id="GO:0008714">
    <property type="term" value="F:AMP nucleosidase activity"/>
    <property type="evidence" value="ECO:0007669"/>
    <property type="project" value="UniProtKB-EC"/>
</dbReference>
<dbReference type="SUPFAM" id="SSF102405">
    <property type="entry name" value="MCP/YpsA-like"/>
    <property type="match status" value="1"/>
</dbReference>
<protein>
    <recommendedName>
        <fullName evidence="3">Cytokinin riboside 5'-monophosphate phosphoribohydrolase</fullName>
        <ecNumber evidence="3">3.2.2.n1</ecNumber>
    </recommendedName>
</protein>
<dbReference type="OrthoDB" id="9801098at2"/>